<dbReference type="EC" id="1.13.12.-" evidence="4"/>
<dbReference type="Gene3D" id="3.20.20.70">
    <property type="entry name" value="Aldolase class I"/>
    <property type="match status" value="1"/>
</dbReference>
<dbReference type="CDD" id="cd04730">
    <property type="entry name" value="NPD_like"/>
    <property type="match status" value="1"/>
</dbReference>
<dbReference type="Pfam" id="PF03060">
    <property type="entry name" value="NMO"/>
    <property type="match status" value="2"/>
</dbReference>
<protein>
    <submittedName>
        <fullName evidence="4">Nitronate monooxygenase</fullName>
        <ecNumber evidence="4">1.13.12.-</ecNumber>
    </submittedName>
</protein>
<name>A0ABT7FHX7_9RHOB</name>
<dbReference type="EMBL" id="JASNJE010000022">
    <property type="protein sequence ID" value="MDK3074655.1"/>
    <property type="molecule type" value="Genomic_DNA"/>
</dbReference>
<dbReference type="Proteomes" id="UP001227126">
    <property type="component" value="Unassembled WGS sequence"/>
</dbReference>
<dbReference type="RefSeq" id="WP_284486586.1">
    <property type="nucleotide sequence ID" value="NZ_JASNJE010000022.1"/>
</dbReference>
<evidence type="ECO:0000256" key="2">
    <source>
        <dbReference type="ARBA" id="ARBA00022643"/>
    </source>
</evidence>
<keyword evidence="2" id="KW-0288">FMN</keyword>
<proteinExistence type="predicted"/>
<evidence type="ECO:0000313" key="5">
    <source>
        <dbReference type="Proteomes" id="UP001227126"/>
    </source>
</evidence>
<keyword evidence="4" id="KW-0503">Monooxygenase</keyword>
<dbReference type="PANTHER" id="PTHR32332">
    <property type="entry name" value="2-NITROPROPANE DIOXYGENASE"/>
    <property type="match status" value="1"/>
</dbReference>
<dbReference type="GO" id="GO:0004497">
    <property type="term" value="F:monooxygenase activity"/>
    <property type="evidence" value="ECO:0007669"/>
    <property type="project" value="UniProtKB-KW"/>
</dbReference>
<dbReference type="InterPro" id="IPR013785">
    <property type="entry name" value="Aldolase_TIM"/>
</dbReference>
<keyword evidence="1" id="KW-0285">Flavoprotein</keyword>
<dbReference type="SUPFAM" id="SSF51412">
    <property type="entry name" value="Inosine monophosphate dehydrogenase (IMPDH)"/>
    <property type="match status" value="1"/>
</dbReference>
<keyword evidence="3 4" id="KW-0560">Oxidoreductase</keyword>
<evidence type="ECO:0000313" key="4">
    <source>
        <dbReference type="EMBL" id="MDK3074655.1"/>
    </source>
</evidence>
<reference evidence="4 5" key="1">
    <citation type="submission" date="2023-05" db="EMBL/GenBank/DDBJ databases">
        <title>Sedimentitalea sp. nov. JM2-8.</title>
        <authorList>
            <person name="Huang J."/>
        </authorList>
    </citation>
    <scope>NUCLEOTIDE SEQUENCE [LARGE SCALE GENOMIC DNA]</scope>
    <source>
        <strain evidence="4 5">JM2-8</strain>
    </source>
</reference>
<accession>A0ABT7FHX7</accession>
<keyword evidence="5" id="KW-1185">Reference proteome</keyword>
<dbReference type="PANTHER" id="PTHR32332:SF20">
    <property type="entry name" value="2-NITROPROPANE DIOXYGENASE-LIKE PROTEIN"/>
    <property type="match status" value="1"/>
</dbReference>
<gene>
    <name evidence="4" type="ORF">QO034_16300</name>
</gene>
<organism evidence="4 5">
    <name type="scientific">Sedimentitalea xiamensis</name>
    <dbReference type="NCBI Taxonomy" id="3050037"/>
    <lineage>
        <taxon>Bacteria</taxon>
        <taxon>Pseudomonadati</taxon>
        <taxon>Pseudomonadota</taxon>
        <taxon>Alphaproteobacteria</taxon>
        <taxon>Rhodobacterales</taxon>
        <taxon>Paracoccaceae</taxon>
        <taxon>Sedimentitalea</taxon>
    </lineage>
</organism>
<comment type="caution">
    <text evidence="4">The sequence shown here is derived from an EMBL/GenBank/DDBJ whole genome shotgun (WGS) entry which is preliminary data.</text>
</comment>
<evidence type="ECO:0000256" key="3">
    <source>
        <dbReference type="ARBA" id="ARBA00023002"/>
    </source>
</evidence>
<sequence>MAGRQSEPSLRTPLCDLLGCDQPVLLAGMGGVSRWELAAAVANAGGYGMLGMVREDPALIAAEVAALRRATDLPFAVNLIPAATEPGLLDAQIACCLDLGVPAFSFFWDVMPDVVARAKQAGCLVLHQVGTVEAARMAEEAGADVIIAQGVEAGGHVHGRSPAFALAEQILARTDLPVVVSGGIATGEGLAAALAIGAGGVQCGTAFLATEDSFAHPYHKSRVVEATGADTVLTDAFVLNWPKGAAVRVIANSVTEGLDGHYLGHDPDSLPREAIAWDGDQPRLRYSTDSPLRTTTGDLEAMALYAGQGAGAIQDVPPAAARLDAIVAQARHILEGAVRNETEAMP</sequence>
<evidence type="ECO:0000256" key="1">
    <source>
        <dbReference type="ARBA" id="ARBA00022630"/>
    </source>
</evidence>
<dbReference type="InterPro" id="IPR004136">
    <property type="entry name" value="NMO"/>
</dbReference>